<evidence type="ECO:0000313" key="1">
    <source>
        <dbReference type="EMBL" id="ENZ83805.1"/>
    </source>
</evidence>
<dbReference type="InterPro" id="IPR007434">
    <property type="entry name" value="FemAB-like"/>
</dbReference>
<dbReference type="InterPro" id="IPR016181">
    <property type="entry name" value="Acyl_CoA_acyltransferase"/>
</dbReference>
<keyword evidence="2" id="KW-1185">Reference proteome</keyword>
<dbReference type="STRING" id="1292034.OR37_00312"/>
<dbReference type="SUPFAM" id="SSF55729">
    <property type="entry name" value="Acyl-CoA N-acyltransferases (Nat)"/>
    <property type="match status" value="1"/>
</dbReference>
<name>R0D623_CAUVI</name>
<reference evidence="1 2" key="1">
    <citation type="journal article" date="2013" name="Genome Announc.">
        <title>Draft Genome Sequence for Caulobacter sp. Strain OR37, a Bacterium Tolerant to Heavy Metals.</title>
        <authorList>
            <person name="Utturkar S.M."/>
            <person name="Bollmann A."/>
            <person name="Brzoska R.M."/>
            <person name="Klingeman D.M."/>
            <person name="Epstein S.E."/>
            <person name="Palumbo A.V."/>
            <person name="Brown S.D."/>
        </authorList>
    </citation>
    <scope>NUCLEOTIDE SEQUENCE [LARGE SCALE GENOMIC DNA]</scope>
    <source>
        <strain evidence="1 2">OR37</strain>
    </source>
</reference>
<dbReference type="Proteomes" id="UP000013063">
    <property type="component" value="Unassembled WGS sequence"/>
</dbReference>
<dbReference type="AlphaFoldDB" id="R0D623"/>
<accession>R0D623</accession>
<sequence length="370" mass="40904" precursor="true">MFEVEVLRSLSHTPRQAWDRLFGGALEGYDYLRAIETAGLAGFEWRYMLARRGGEIVAAVPAFITDYRLETTFDGAGRKAAEQVRRVLPGLMTPRLACLGSPCAETATIGFAPELSADERLEVAKALVSGFEAEAGRADCPLMGVKDADPAQAALWGQVLNGARYAEVPGQPLADLPIDFADIDGYLAKLSAASRKDMRRKLRARHDVRVEIVEDLGVWLEPAMALYRQTLARAEARLEELTAAFFDGVAKRMPGRVMFVLYFAGDELLAFNLLLTDGETLLDKFFGMDAVKGRAHNLYFLSWFFNLELCAARGFKLYHSGQANLADKVRLGSRLTPASMWFRHRNGLLNRALRALAPLLLDDPMAELAA</sequence>
<proteinExistence type="predicted"/>
<dbReference type="Gene3D" id="3.40.630.30">
    <property type="match status" value="1"/>
</dbReference>
<gene>
    <name evidence="1" type="ORF">OR37_00312</name>
</gene>
<evidence type="ECO:0008006" key="3">
    <source>
        <dbReference type="Google" id="ProtNLM"/>
    </source>
</evidence>
<dbReference type="EMBL" id="APMP01000001">
    <property type="protein sequence ID" value="ENZ83805.1"/>
    <property type="molecule type" value="Genomic_DNA"/>
</dbReference>
<evidence type="ECO:0000313" key="2">
    <source>
        <dbReference type="Proteomes" id="UP000013063"/>
    </source>
</evidence>
<protein>
    <recommendedName>
        <fullName evidence="3">BioF2-like acetyltransferase domain-containing protein</fullName>
    </recommendedName>
</protein>
<dbReference type="RefSeq" id="WP_004615374.1">
    <property type="nucleotide sequence ID" value="NZ_APMP01000001.1"/>
</dbReference>
<comment type="caution">
    <text evidence="1">The sequence shown here is derived from an EMBL/GenBank/DDBJ whole genome shotgun (WGS) entry which is preliminary data.</text>
</comment>
<dbReference type="eggNOG" id="COG3146">
    <property type="taxonomic scope" value="Bacteria"/>
</dbReference>
<organism evidence="1 2">
    <name type="scientific">Caulobacter vibrioides OR37</name>
    <dbReference type="NCBI Taxonomy" id="1292034"/>
    <lineage>
        <taxon>Bacteria</taxon>
        <taxon>Pseudomonadati</taxon>
        <taxon>Pseudomonadota</taxon>
        <taxon>Alphaproteobacteria</taxon>
        <taxon>Caulobacterales</taxon>
        <taxon>Caulobacteraceae</taxon>
        <taxon>Caulobacter</taxon>
    </lineage>
</organism>
<dbReference type="OrthoDB" id="3034222at2"/>
<dbReference type="Pfam" id="PF04339">
    <property type="entry name" value="FemAB_like"/>
    <property type="match status" value="1"/>
</dbReference>
<dbReference type="PATRIC" id="fig|1292034.3.peg.309"/>